<proteinExistence type="predicted"/>
<dbReference type="AlphaFoldDB" id="M6CF58"/>
<accession>M6CF58</accession>
<dbReference type="PATRIC" id="fig|1218565.3.peg.4625"/>
<protein>
    <submittedName>
        <fullName evidence="1">Uncharacterized protein</fullName>
    </submittedName>
</protein>
<evidence type="ECO:0000313" key="2">
    <source>
        <dbReference type="Proteomes" id="UP000011988"/>
    </source>
</evidence>
<dbReference type="RefSeq" id="WP_017809582.1">
    <property type="nucleotide sequence ID" value="NZ_ANIK01000124.1"/>
</dbReference>
<evidence type="ECO:0000313" key="1">
    <source>
        <dbReference type="EMBL" id="EMJ90487.1"/>
    </source>
</evidence>
<reference evidence="1 2" key="1">
    <citation type="submission" date="2013-01" db="EMBL/GenBank/DDBJ databases">
        <authorList>
            <person name="Harkins D.M."/>
            <person name="Durkin A.S."/>
            <person name="Brinkac L.M."/>
            <person name="Haft D.H."/>
            <person name="Selengut J.D."/>
            <person name="Sanka R."/>
            <person name="DePew J."/>
            <person name="Purushe J."/>
            <person name="Galloway R.L."/>
            <person name="Vinetz J.M."/>
            <person name="Sutton G.G."/>
            <person name="Nierman W.C."/>
            <person name="Fouts D.E."/>
        </authorList>
    </citation>
    <scope>NUCLEOTIDE SEQUENCE [LARGE SCALE GENOMIC DNA]</scope>
    <source>
        <strain evidence="1 2">79601</strain>
    </source>
</reference>
<dbReference type="EMBL" id="ANIK01000124">
    <property type="protein sequence ID" value="EMJ90487.1"/>
    <property type="molecule type" value="Genomic_DNA"/>
</dbReference>
<gene>
    <name evidence="1" type="ORF">LEP1GSC194_1163</name>
</gene>
<sequence>MNPGLVKNFDLSPALFLCEVSILLQTDETFLIDINSQVDFKINAKEKAFHFRLLAIFHRAKNPVSNTNIGFIGTSYE</sequence>
<dbReference type="Proteomes" id="UP000011988">
    <property type="component" value="Unassembled WGS sequence"/>
</dbReference>
<organism evidence="1 2">
    <name type="scientific">Leptospira alstonii serovar Sichuan str. 79601</name>
    <dbReference type="NCBI Taxonomy" id="1218565"/>
    <lineage>
        <taxon>Bacteria</taxon>
        <taxon>Pseudomonadati</taxon>
        <taxon>Spirochaetota</taxon>
        <taxon>Spirochaetia</taxon>
        <taxon>Leptospirales</taxon>
        <taxon>Leptospiraceae</taxon>
        <taxon>Leptospira</taxon>
    </lineage>
</organism>
<name>M6CF58_9LEPT</name>
<comment type="caution">
    <text evidence="1">The sequence shown here is derived from an EMBL/GenBank/DDBJ whole genome shotgun (WGS) entry which is preliminary data.</text>
</comment>